<dbReference type="Proteomes" id="UP000184268">
    <property type="component" value="Unassembled WGS sequence"/>
</dbReference>
<feature type="region of interest" description="Disordered" evidence="1">
    <location>
        <begin position="532"/>
        <end position="552"/>
    </location>
</feature>
<organism evidence="5 6">
    <name type="scientific">Ferrimonas marina</name>
    <dbReference type="NCBI Taxonomy" id="299255"/>
    <lineage>
        <taxon>Bacteria</taxon>
        <taxon>Pseudomonadati</taxon>
        <taxon>Pseudomonadota</taxon>
        <taxon>Gammaproteobacteria</taxon>
        <taxon>Alteromonadales</taxon>
        <taxon>Ferrimonadaceae</taxon>
        <taxon>Ferrimonas</taxon>
    </lineage>
</organism>
<dbReference type="EMBL" id="FQXG01000007">
    <property type="protein sequence ID" value="SHI08953.1"/>
    <property type="molecule type" value="Genomic_DNA"/>
</dbReference>
<evidence type="ECO:0000313" key="6">
    <source>
        <dbReference type="Proteomes" id="UP000184268"/>
    </source>
</evidence>
<dbReference type="PANTHER" id="PTHR40940">
    <property type="entry name" value="PROTEIN BATD-RELATED"/>
    <property type="match status" value="1"/>
</dbReference>
<protein>
    <submittedName>
        <fullName evidence="5">Oxygen tolerance</fullName>
    </submittedName>
</protein>
<dbReference type="InterPro" id="IPR057699">
    <property type="entry name" value="DUF7939"/>
</dbReference>
<keyword evidence="3" id="KW-0732">Signal</keyword>
<feature type="domain" description="DUF7939" evidence="4">
    <location>
        <begin position="454"/>
        <end position="532"/>
    </location>
</feature>
<feature type="transmembrane region" description="Helical" evidence="2">
    <location>
        <begin position="415"/>
        <end position="435"/>
    </location>
</feature>
<keyword evidence="2" id="KW-0812">Transmembrane</keyword>
<keyword evidence="2" id="KW-1133">Transmembrane helix</keyword>
<dbReference type="Pfam" id="PF25607">
    <property type="entry name" value="DUF7939"/>
    <property type="match status" value="1"/>
</dbReference>
<feature type="chain" id="PRO_5013313992" evidence="3">
    <location>
        <begin position="25"/>
        <end position="552"/>
    </location>
</feature>
<evidence type="ECO:0000256" key="3">
    <source>
        <dbReference type="SAM" id="SignalP"/>
    </source>
</evidence>
<evidence type="ECO:0000256" key="1">
    <source>
        <dbReference type="SAM" id="MobiDB-lite"/>
    </source>
</evidence>
<proteinExistence type="predicted"/>
<dbReference type="AlphaFoldDB" id="A0A1M5YBT0"/>
<name>A0A1M5YBT0_9GAMM</name>
<feature type="signal peptide" evidence="3">
    <location>
        <begin position="1"/>
        <end position="24"/>
    </location>
</feature>
<dbReference type="STRING" id="299255.SAMN02745129_4004"/>
<evidence type="ECO:0000313" key="5">
    <source>
        <dbReference type="EMBL" id="SHI08953.1"/>
    </source>
</evidence>
<reference evidence="5 6" key="1">
    <citation type="submission" date="2016-11" db="EMBL/GenBank/DDBJ databases">
        <authorList>
            <person name="Jaros S."/>
            <person name="Januszkiewicz K."/>
            <person name="Wedrychowicz H."/>
        </authorList>
    </citation>
    <scope>NUCLEOTIDE SEQUENCE [LARGE SCALE GENOMIC DNA]</scope>
    <source>
        <strain evidence="5 6">DSM 16917</strain>
    </source>
</reference>
<evidence type="ECO:0000259" key="4">
    <source>
        <dbReference type="Pfam" id="PF25607"/>
    </source>
</evidence>
<dbReference type="Pfam" id="PF13584">
    <property type="entry name" value="BatD"/>
    <property type="match status" value="1"/>
</dbReference>
<keyword evidence="6" id="KW-1185">Reference proteome</keyword>
<accession>A0A1M5YBT0</accession>
<gene>
    <name evidence="5" type="ORF">SAMN02745129_4004</name>
</gene>
<dbReference type="RefSeq" id="WP_143165774.1">
    <property type="nucleotide sequence ID" value="NZ_FQXG01000007.1"/>
</dbReference>
<dbReference type="OrthoDB" id="5293418at2"/>
<keyword evidence="2" id="KW-0472">Membrane</keyword>
<dbReference type="InterPro" id="IPR025738">
    <property type="entry name" value="BatD"/>
</dbReference>
<sequence>MVTKRLLSLFVPMALALMALPSWAISQLSATVDQNPVIQGQSVQLVVEADASADREDLDLSALEADFAIGRTNINKSTQIINMEMQRATTWTILLLPKRAGTLTIPALELDGVLSQPIQLRVLPPEQAKELGQVPLAYIETELDRNRVLPGQPLILTLKLFLGAELQRGSLNAPEHPQLQLQQLGQDQSSSEIIEGKRYHVIERQYLISGDTPGEYDLGAANFRGDLLVSGTRQDFFARPQARSMFSQSEPIRFTIEPRPVSYQGSWLVADIVSLSDDLDTETRFEVGQPITRNLLLSAIGTTPDSLPELTLSVPEGLRLYPDKTERGGGPRDGQLIAQLKQSVAIVPNQPGSYTLPALKVPWWNARLKRQEWAELPERTIQVEPASGLAPVTPALPQPETQPEPMAPAQTDAGFWPWLSLGLALLWLATLWWGWQRRRPQAQPAAQPQLRPLQAEKALLQACKDNDADKALATLPRWGTEFLGRSVTLAQLGQALPSLAQPIAALQSSRYGSDPQPWQGDALQAAVRALPPPQAKGEPCHLPAMDPTTRMS</sequence>
<dbReference type="PANTHER" id="PTHR40940:SF1">
    <property type="entry name" value="PROTEIN BATD"/>
    <property type="match status" value="1"/>
</dbReference>
<evidence type="ECO:0000256" key="2">
    <source>
        <dbReference type="SAM" id="Phobius"/>
    </source>
</evidence>